<evidence type="ECO:0000256" key="6">
    <source>
        <dbReference type="ARBA" id="ARBA00023180"/>
    </source>
</evidence>
<evidence type="ECO:0000256" key="8">
    <source>
        <dbReference type="SAM" id="Phobius"/>
    </source>
</evidence>
<evidence type="ECO:0000256" key="4">
    <source>
        <dbReference type="ARBA" id="ARBA00023026"/>
    </source>
</evidence>
<dbReference type="Proteomes" id="UP001586593">
    <property type="component" value="Unassembled WGS sequence"/>
</dbReference>
<keyword evidence="3 8" id="KW-1133">Transmembrane helix</keyword>
<evidence type="ECO:0000313" key="10">
    <source>
        <dbReference type="Proteomes" id="UP001586593"/>
    </source>
</evidence>
<evidence type="ECO:0000256" key="2">
    <source>
        <dbReference type="ARBA" id="ARBA00022692"/>
    </source>
</evidence>
<gene>
    <name evidence="9" type="ORF">VTK73DRAFT_5938</name>
</gene>
<evidence type="ECO:0000256" key="3">
    <source>
        <dbReference type="ARBA" id="ARBA00022989"/>
    </source>
</evidence>
<protein>
    <recommendedName>
        <fullName evidence="11">Tat pathway signal sequence</fullName>
    </recommendedName>
</protein>
<keyword evidence="4" id="KW-0843">Virulence</keyword>
<dbReference type="PANTHER" id="PTHR33365">
    <property type="entry name" value="YALI0B05434P"/>
    <property type="match status" value="1"/>
</dbReference>
<dbReference type="PANTHER" id="PTHR33365:SF14">
    <property type="entry name" value="TAT PATHWAY SIGNAL SEQUENCE"/>
    <property type="match status" value="1"/>
</dbReference>
<feature type="transmembrane region" description="Helical" evidence="8">
    <location>
        <begin position="43"/>
        <end position="66"/>
    </location>
</feature>
<dbReference type="Pfam" id="PF11807">
    <property type="entry name" value="UstYa"/>
    <property type="match status" value="1"/>
</dbReference>
<reference evidence="9 10" key="1">
    <citation type="journal article" date="2024" name="Commun. Biol.">
        <title>Comparative genomic analysis of thermophilic fungi reveals convergent evolutionary adaptations and gene losses.</title>
        <authorList>
            <person name="Steindorff A.S."/>
            <person name="Aguilar-Pontes M.V."/>
            <person name="Robinson A.J."/>
            <person name="Andreopoulos B."/>
            <person name="LaButti K."/>
            <person name="Kuo A."/>
            <person name="Mondo S."/>
            <person name="Riley R."/>
            <person name="Otillar R."/>
            <person name="Haridas S."/>
            <person name="Lipzen A."/>
            <person name="Grimwood J."/>
            <person name="Schmutz J."/>
            <person name="Clum A."/>
            <person name="Reid I.D."/>
            <person name="Moisan M.C."/>
            <person name="Butler G."/>
            <person name="Nguyen T.T.M."/>
            <person name="Dewar K."/>
            <person name="Conant G."/>
            <person name="Drula E."/>
            <person name="Henrissat B."/>
            <person name="Hansel C."/>
            <person name="Singer S."/>
            <person name="Hutchinson M.I."/>
            <person name="de Vries R.P."/>
            <person name="Natvig D.O."/>
            <person name="Powell A.J."/>
            <person name="Tsang A."/>
            <person name="Grigoriev I.V."/>
        </authorList>
    </citation>
    <scope>NUCLEOTIDE SEQUENCE [LARGE SCALE GENOMIC DNA]</scope>
    <source>
        <strain evidence="9 10">ATCC 24622</strain>
    </source>
</reference>
<keyword evidence="2 8" id="KW-0812">Transmembrane</keyword>
<organism evidence="9 10">
    <name type="scientific">Phialemonium thermophilum</name>
    <dbReference type="NCBI Taxonomy" id="223376"/>
    <lineage>
        <taxon>Eukaryota</taxon>
        <taxon>Fungi</taxon>
        <taxon>Dikarya</taxon>
        <taxon>Ascomycota</taxon>
        <taxon>Pezizomycotina</taxon>
        <taxon>Sordariomycetes</taxon>
        <taxon>Sordariomycetidae</taxon>
        <taxon>Cephalothecales</taxon>
        <taxon>Cephalothecaceae</taxon>
        <taxon>Phialemonium</taxon>
    </lineage>
</organism>
<evidence type="ECO:0008006" key="11">
    <source>
        <dbReference type="Google" id="ProtNLM"/>
    </source>
</evidence>
<comment type="subcellular location">
    <subcellularLocation>
        <location evidence="1">Membrane</location>
        <topology evidence="1">Single-pass membrane protein</topology>
    </subcellularLocation>
</comment>
<evidence type="ECO:0000256" key="1">
    <source>
        <dbReference type="ARBA" id="ARBA00004167"/>
    </source>
</evidence>
<comment type="similarity">
    <text evidence="7">Belongs to the ustYa family.</text>
</comment>
<sequence>MKYSHIRRESSLDEEHLLSPVEKHSETADHHQHRCRVSSIPRWVFAMNAALFLLSLVMFVTSFRLYREAGGFHGRNYLLKMTSQPSPVLDRIDIPLITKTANGSLLETEPRNIFRQPPSPEVDAAWERIQTRDPIPITREDVIRLGKEPDNAAKFPESFGFGPDAYIGKIDVFHQIHCLNTLRKNLRSNFPYYYGRDYPGDTPTDRFHDLHVSHCVNALLENLMCAANVDVYTHFWMDAQVHAFPDFYINHKCRDFDAILAFQEQHAVPVERFAEVRAPEGYKVHVMSHEFKEVMHWYDDHPDDGILGGESA</sequence>
<keyword evidence="10" id="KW-1185">Reference proteome</keyword>
<keyword evidence="6" id="KW-0325">Glycoprotein</keyword>
<accession>A0ABR3WLN6</accession>
<evidence type="ECO:0000313" key="9">
    <source>
        <dbReference type="EMBL" id="KAL1864375.1"/>
    </source>
</evidence>
<dbReference type="InterPro" id="IPR021765">
    <property type="entry name" value="UstYa-like"/>
</dbReference>
<proteinExistence type="inferred from homology"/>
<name>A0ABR3WLN6_9PEZI</name>
<dbReference type="EMBL" id="JAZHXJ010000333">
    <property type="protein sequence ID" value="KAL1864375.1"/>
    <property type="molecule type" value="Genomic_DNA"/>
</dbReference>
<evidence type="ECO:0000256" key="7">
    <source>
        <dbReference type="ARBA" id="ARBA00035112"/>
    </source>
</evidence>
<comment type="caution">
    <text evidence="9">The sequence shown here is derived from an EMBL/GenBank/DDBJ whole genome shotgun (WGS) entry which is preliminary data.</text>
</comment>
<evidence type="ECO:0000256" key="5">
    <source>
        <dbReference type="ARBA" id="ARBA00023136"/>
    </source>
</evidence>
<keyword evidence="5 8" id="KW-0472">Membrane</keyword>